<keyword evidence="7 16" id="KW-0812">Transmembrane</keyword>
<protein>
    <recommendedName>
        <fullName evidence="12">Protein O-mannosyl-transferase 2</fullName>
        <ecNumber evidence="4">2.4.1.109</ecNumber>
    </recommendedName>
</protein>
<comment type="pathway">
    <text evidence="2">Protein modification; protein glycosylation.</text>
</comment>
<evidence type="ECO:0000256" key="2">
    <source>
        <dbReference type="ARBA" id="ARBA00004922"/>
    </source>
</evidence>
<dbReference type="PANTHER" id="PTHR10050">
    <property type="entry name" value="DOLICHYL-PHOSPHATE-MANNOSE--PROTEIN MANNOSYLTRANSFERASE"/>
    <property type="match status" value="1"/>
</dbReference>
<evidence type="ECO:0000256" key="1">
    <source>
        <dbReference type="ARBA" id="ARBA00004477"/>
    </source>
</evidence>
<dbReference type="SUPFAM" id="SSF82109">
    <property type="entry name" value="MIR domain"/>
    <property type="match status" value="1"/>
</dbReference>
<keyword evidence="6" id="KW-0808">Transferase</keyword>
<dbReference type="InterPro" id="IPR027005">
    <property type="entry name" value="PMT-like"/>
</dbReference>
<dbReference type="Gene3D" id="2.80.10.50">
    <property type="match status" value="1"/>
</dbReference>
<evidence type="ECO:0000313" key="18">
    <source>
        <dbReference type="EMBL" id="KAH3853450.1"/>
    </source>
</evidence>
<keyword evidence="10 16" id="KW-1133">Transmembrane helix</keyword>
<evidence type="ECO:0000256" key="5">
    <source>
        <dbReference type="ARBA" id="ARBA00022676"/>
    </source>
</evidence>
<dbReference type="GO" id="GO:0005789">
    <property type="term" value="C:endoplasmic reticulum membrane"/>
    <property type="evidence" value="ECO:0007669"/>
    <property type="project" value="UniProtKB-SubCell"/>
</dbReference>
<evidence type="ECO:0000256" key="10">
    <source>
        <dbReference type="ARBA" id="ARBA00022989"/>
    </source>
</evidence>
<evidence type="ECO:0000256" key="7">
    <source>
        <dbReference type="ARBA" id="ARBA00022692"/>
    </source>
</evidence>
<feature type="transmembrane region" description="Helical" evidence="16">
    <location>
        <begin position="75"/>
        <end position="94"/>
    </location>
</feature>
<evidence type="ECO:0000256" key="12">
    <source>
        <dbReference type="ARBA" id="ARBA00039583"/>
    </source>
</evidence>
<sequence>MSTKDKKTTLKDIASKKTDTGLIKNGENSEKTSKNKTEAQTERLKCVDKRDPVQDPNTVATVSPAYIIYHYNEDVLYYAILFLMIVLALVTRLYQIEIPPWVCWDETHFGKMGSWYIKHSFFFDVHPPLGKMLIGLAGYLTGYDGQFPFDKPGDEYKEAQYVGMRVFCALLGAALIPLVYMSTWLLSGSVIASMFAAVFVLFDTGTNALSRYILLDPILMFFIISATFCVLKFMSLHQRPFSVQWWLWLVLTGVTLCCAIGVKFVGLFVILLAGYSTVNDLWRLLGNHSLSLVEIMKHFLARAACLIVLPVICYMIIFAVHFRVLYRTGGGDGFFSSQFQSQLEGNRLHNISMPDRVAFGSVISLKQQRTGGGYLHSHSHLYPEEHPPRQQQVTTYSHKDENNMWRVNPSMGKPNLEGHPVLLKNGDLVRLEHVITKRNLHSHKEPAPLSARHFQLSGYGQDGEGDANDVWQVYMPGEADGAEVQVVRSKIVLIHYIVKCAVYSHDKKLPKWGWEQCEATCNPNIKDSKAVWSVEEVVDAR</sequence>
<comment type="catalytic activity">
    <reaction evidence="14">
        <text>a di-trans,poly-cis-dolichyl beta-D-mannosyl phosphate + L-seryl-[protein] = 3-O-(alpha-D-mannosyl)-L-seryl-[protein] + a di-trans,poly-cis-dolichyl phosphate + H(+)</text>
        <dbReference type="Rhea" id="RHEA:17377"/>
        <dbReference type="Rhea" id="RHEA-COMP:9863"/>
        <dbReference type="Rhea" id="RHEA-COMP:13546"/>
        <dbReference type="Rhea" id="RHEA-COMP:19498"/>
        <dbReference type="Rhea" id="RHEA-COMP:19501"/>
        <dbReference type="ChEBI" id="CHEBI:15378"/>
        <dbReference type="ChEBI" id="CHEBI:29999"/>
        <dbReference type="ChEBI" id="CHEBI:57683"/>
        <dbReference type="ChEBI" id="CHEBI:58211"/>
        <dbReference type="ChEBI" id="CHEBI:137321"/>
        <dbReference type="EC" id="2.4.1.109"/>
    </reaction>
</comment>
<organism evidence="18 19">
    <name type="scientific">Dreissena polymorpha</name>
    <name type="common">Zebra mussel</name>
    <name type="synonym">Mytilus polymorpha</name>
    <dbReference type="NCBI Taxonomy" id="45954"/>
    <lineage>
        <taxon>Eukaryota</taxon>
        <taxon>Metazoa</taxon>
        <taxon>Spiralia</taxon>
        <taxon>Lophotrochozoa</taxon>
        <taxon>Mollusca</taxon>
        <taxon>Bivalvia</taxon>
        <taxon>Autobranchia</taxon>
        <taxon>Heteroconchia</taxon>
        <taxon>Euheterodonta</taxon>
        <taxon>Imparidentia</taxon>
        <taxon>Neoheterodontei</taxon>
        <taxon>Myida</taxon>
        <taxon>Dreissenoidea</taxon>
        <taxon>Dreissenidae</taxon>
        <taxon>Dreissena</taxon>
    </lineage>
</organism>
<comment type="subcellular location">
    <subcellularLocation>
        <location evidence="1">Endoplasmic reticulum membrane</location>
        <topology evidence="1">Multi-pass membrane protein</topology>
    </subcellularLocation>
</comment>
<evidence type="ECO:0000256" key="6">
    <source>
        <dbReference type="ARBA" id="ARBA00022679"/>
    </source>
</evidence>
<dbReference type="GO" id="GO:0004169">
    <property type="term" value="F:dolichyl-phosphate-mannose-protein mannosyltransferase activity"/>
    <property type="evidence" value="ECO:0007669"/>
    <property type="project" value="UniProtKB-EC"/>
</dbReference>
<feature type="transmembrane region" description="Helical" evidence="16">
    <location>
        <begin position="161"/>
        <end position="178"/>
    </location>
</feature>
<comment type="similarity">
    <text evidence="3">Belongs to the glycosyltransferase 39 family.</text>
</comment>
<gene>
    <name evidence="18" type="ORF">DPMN_095974</name>
</gene>
<comment type="caution">
    <text evidence="18">The sequence shown here is derived from an EMBL/GenBank/DDBJ whole genome shotgun (WGS) entry which is preliminary data.</text>
</comment>
<feature type="domain" description="MIR" evidence="17">
    <location>
        <begin position="354"/>
        <end position="410"/>
    </location>
</feature>
<dbReference type="Pfam" id="PF02815">
    <property type="entry name" value="MIR"/>
    <property type="match status" value="1"/>
</dbReference>
<dbReference type="CDD" id="cd23282">
    <property type="entry name" value="beta-trefoil_MIR_POMT2"/>
    <property type="match status" value="1"/>
</dbReference>
<feature type="non-terminal residue" evidence="18">
    <location>
        <position position="541"/>
    </location>
</feature>
<proteinExistence type="inferred from homology"/>
<feature type="domain" description="MIR" evidence="17">
    <location>
        <begin position="420"/>
        <end position="476"/>
    </location>
</feature>
<accession>A0A9D4L8K6</accession>
<evidence type="ECO:0000256" key="9">
    <source>
        <dbReference type="ARBA" id="ARBA00022824"/>
    </source>
</evidence>
<dbReference type="PROSITE" id="PS50919">
    <property type="entry name" value="MIR"/>
    <property type="match status" value="3"/>
</dbReference>
<feature type="compositionally biased region" description="Basic and acidic residues" evidence="15">
    <location>
        <begin position="27"/>
        <end position="39"/>
    </location>
</feature>
<reference evidence="18" key="2">
    <citation type="submission" date="2020-11" db="EMBL/GenBank/DDBJ databases">
        <authorList>
            <person name="McCartney M.A."/>
            <person name="Auch B."/>
            <person name="Kono T."/>
            <person name="Mallez S."/>
            <person name="Becker A."/>
            <person name="Gohl D.M."/>
            <person name="Silverstein K.A.T."/>
            <person name="Koren S."/>
            <person name="Bechman K.B."/>
            <person name="Herman A."/>
            <person name="Abrahante J.E."/>
            <person name="Garbe J."/>
        </authorList>
    </citation>
    <scope>NUCLEOTIDE SEQUENCE</scope>
    <source>
        <strain evidence="18">Duluth1</strain>
        <tissue evidence="18">Whole animal</tissue>
    </source>
</reference>
<evidence type="ECO:0000256" key="11">
    <source>
        <dbReference type="ARBA" id="ARBA00023136"/>
    </source>
</evidence>
<dbReference type="InterPro" id="IPR016093">
    <property type="entry name" value="MIR_motif"/>
</dbReference>
<dbReference type="PANTHER" id="PTHR10050:SF46">
    <property type="entry name" value="PROTEIN O-MANNOSYL-TRANSFERASE 2"/>
    <property type="match status" value="1"/>
</dbReference>
<comment type="catalytic activity">
    <reaction evidence="13">
        <text>a di-trans,poly-cis-dolichyl beta-D-mannosyl phosphate + L-threonyl-[protein] = 3-O-(alpha-D-mannosyl)-L-threonyl-[protein] + a di-trans,poly-cis-dolichyl phosphate + H(+)</text>
        <dbReference type="Rhea" id="RHEA:53396"/>
        <dbReference type="Rhea" id="RHEA-COMP:11060"/>
        <dbReference type="Rhea" id="RHEA-COMP:13547"/>
        <dbReference type="Rhea" id="RHEA-COMP:19498"/>
        <dbReference type="Rhea" id="RHEA-COMP:19501"/>
        <dbReference type="ChEBI" id="CHEBI:15378"/>
        <dbReference type="ChEBI" id="CHEBI:30013"/>
        <dbReference type="ChEBI" id="CHEBI:57683"/>
        <dbReference type="ChEBI" id="CHEBI:58211"/>
        <dbReference type="ChEBI" id="CHEBI:137323"/>
        <dbReference type="EC" id="2.4.1.109"/>
    </reaction>
</comment>
<evidence type="ECO:0000256" key="14">
    <source>
        <dbReference type="ARBA" id="ARBA00045102"/>
    </source>
</evidence>
<feature type="transmembrane region" description="Helical" evidence="16">
    <location>
        <begin position="214"/>
        <end position="233"/>
    </location>
</feature>
<evidence type="ECO:0000256" key="4">
    <source>
        <dbReference type="ARBA" id="ARBA00012839"/>
    </source>
</evidence>
<dbReference type="EC" id="2.4.1.109" evidence="4"/>
<dbReference type="EMBL" id="JAIWYP010000003">
    <property type="protein sequence ID" value="KAH3853450.1"/>
    <property type="molecule type" value="Genomic_DNA"/>
</dbReference>
<feature type="domain" description="MIR" evidence="17">
    <location>
        <begin position="481"/>
        <end position="537"/>
    </location>
</feature>
<feature type="transmembrane region" description="Helical" evidence="16">
    <location>
        <begin position="245"/>
        <end position="278"/>
    </location>
</feature>
<evidence type="ECO:0000259" key="17">
    <source>
        <dbReference type="PROSITE" id="PS50919"/>
    </source>
</evidence>
<evidence type="ECO:0000256" key="15">
    <source>
        <dbReference type="SAM" id="MobiDB-lite"/>
    </source>
</evidence>
<dbReference type="Proteomes" id="UP000828390">
    <property type="component" value="Unassembled WGS sequence"/>
</dbReference>
<evidence type="ECO:0000256" key="13">
    <source>
        <dbReference type="ARBA" id="ARBA00045085"/>
    </source>
</evidence>
<dbReference type="SMART" id="SM00472">
    <property type="entry name" value="MIR"/>
    <property type="match status" value="3"/>
</dbReference>
<keyword evidence="9" id="KW-0256">Endoplasmic reticulum</keyword>
<feature type="transmembrane region" description="Helical" evidence="16">
    <location>
        <begin position="299"/>
        <end position="322"/>
    </location>
</feature>
<feature type="transmembrane region" description="Helical" evidence="16">
    <location>
        <begin position="184"/>
        <end position="202"/>
    </location>
</feature>
<name>A0A9D4L8K6_DREPO</name>
<keyword evidence="11 16" id="KW-0472">Membrane</keyword>
<dbReference type="AlphaFoldDB" id="A0A9D4L8K6"/>
<dbReference type="InterPro" id="IPR003342">
    <property type="entry name" value="ArnT-like_N"/>
</dbReference>
<feature type="region of interest" description="Disordered" evidence="15">
    <location>
        <begin position="20"/>
        <end position="39"/>
    </location>
</feature>
<evidence type="ECO:0000256" key="3">
    <source>
        <dbReference type="ARBA" id="ARBA00007222"/>
    </source>
</evidence>
<evidence type="ECO:0000256" key="8">
    <source>
        <dbReference type="ARBA" id="ARBA00022737"/>
    </source>
</evidence>
<keyword evidence="19" id="KW-1185">Reference proteome</keyword>
<dbReference type="InterPro" id="IPR036300">
    <property type="entry name" value="MIR_dom_sf"/>
</dbReference>
<dbReference type="Pfam" id="PF02366">
    <property type="entry name" value="PMT"/>
    <property type="match status" value="1"/>
</dbReference>
<reference evidence="18" key="1">
    <citation type="journal article" date="2019" name="bioRxiv">
        <title>The Genome of the Zebra Mussel, Dreissena polymorpha: A Resource for Invasive Species Research.</title>
        <authorList>
            <person name="McCartney M.A."/>
            <person name="Auch B."/>
            <person name="Kono T."/>
            <person name="Mallez S."/>
            <person name="Zhang Y."/>
            <person name="Obille A."/>
            <person name="Becker A."/>
            <person name="Abrahante J.E."/>
            <person name="Garbe J."/>
            <person name="Badalamenti J.P."/>
            <person name="Herman A."/>
            <person name="Mangelson H."/>
            <person name="Liachko I."/>
            <person name="Sullivan S."/>
            <person name="Sone E.D."/>
            <person name="Koren S."/>
            <person name="Silverstein K.A.T."/>
            <person name="Beckman K.B."/>
            <person name="Gohl D.M."/>
        </authorList>
    </citation>
    <scope>NUCLEOTIDE SEQUENCE</scope>
    <source>
        <strain evidence="18">Duluth1</strain>
        <tissue evidence="18">Whole animal</tissue>
    </source>
</reference>
<keyword evidence="5" id="KW-0328">Glycosyltransferase</keyword>
<evidence type="ECO:0000256" key="16">
    <source>
        <dbReference type="SAM" id="Phobius"/>
    </source>
</evidence>
<keyword evidence="8" id="KW-0677">Repeat</keyword>
<evidence type="ECO:0000313" key="19">
    <source>
        <dbReference type="Proteomes" id="UP000828390"/>
    </source>
</evidence>